<dbReference type="InterPro" id="IPR015797">
    <property type="entry name" value="NUDIX_hydrolase-like_dom_sf"/>
</dbReference>
<evidence type="ECO:0000256" key="1">
    <source>
        <dbReference type="SAM" id="MobiDB-lite"/>
    </source>
</evidence>
<evidence type="ECO:0008006" key="3">
    <source>
        <dbReference type="Google" id="ProtNLM"/>
    </source>
</evidence>
<feature type="compositionally biased region" description="Low complexity" evidence="1">
    <location>
        <begin position="67"/>
        <end position="81"/>
    </location>
</feature>
<dbReference type="SUPFAM" id="SSF55811">
    <property type="entry name" value="Nudix"/>
    <property type="match status" value="1"/>
</dbReference>
<organism evidence="2">
    <name type="scientific">viral metagenome</name>
    <dbReference type="NCBI Taxonomy" id="1070528"/>
    <lineage>
        <taxon>unclassified sequences</taxon>
        <taxon>metagenomes</taxon>
        <taxon>organismal metagenomes</taxon>
    </lineage>
</organism>
<reference evidence="2" key="1">
    <citation type="journal article" date="2020" name="Nature">
        <title>Giant virus diversity and host interactions through global metagenomics.</title>
        <authorList>
            <person name="Schulz F."/>
            <person name="Roux S."/>
            <person name="Paez-Espino D."/>
            <person name="Jungbluth S."/>
            <person name="Walsh D.A."/>
            <person name="Denef V.J."/>
            <person name="McMahon K.D."/>
            <person name="Konstantinidis K.T."/>
            <person name="Eloe-Fadrosh E.A."/>
            <person name="Kyrpides N.C."/>
            <person name="Woyke T."/>
        </authorList>
    </citation>
    <scope>NUCLEOTIDE SEQUENCE</scope>
    <source>
        <strain evidence="2">GVMAG-M-3300020192-26</strain>
    </source>
</reference>
<accession>A0A6C0CAA0</accession>
<protein>
    <recommendedName>
        <fullName evidence="3">Nudix hydrolase domain-containing protein</fullName>
    </recommendedName>
</protein>
<proteinExistence type="predicted"/>
<sequence>MQNNINNIPMIVEDTFTETNPRAQPIAIKYTNKRAQNKYNSRSFDEGRFSRPRTKIGHQNRNVTSFPNYPKNDDSNPSSSEDSNHLEKRPLIFSPNHPKGAGVIPYAVVDNNSYFLLQHADVPCRRKDRGWNDFGGKKNGDEESTSTATREFNEETSCLFYLKESNTVENVELYEKLKNNVLLEYDDDTISKLINIIPIAQKHFANKIDESTLSISSRDTYICYFVKVNYIPAKDLPTAEDLHISYTERYTRICKWFTFDELMNFETTDFHKRLQITKIKSHIKIYHEKKLFI</sequence>
<evidence type="ECO:0000313" key="2">
    <source>
        <dbReference type="EMBL" id="QHT00730.1"/>
    </source>
</evidence>
<name>A0A6C0CAA0_9ZZZZ</name>
<dbReference type="EMBL" id="MN739358">
    <property type="protein sequence ID" value="QHT00730.1"/>
    <property type="molecule type" value="Genomic_DNA"/>
</dbReference>
<feature type="region of interest" description="Disordered" evidence="1">
    <location>
        <begin position="38"/>
        <end position="94"/>
    </location>
</feature>
<dbReference type="AlphaFoldDB" id="A0A6C0CAA0"/>
<dbReference type="Gene3D" id="3.90.79.10">
    <property type="entry name" value="Nucleoside Triphosphate Pyrophosphohydrolase"/>
    <property type="match status" value="1"/>
</dbReference>